<dbReference type="GeneID" id="109133253"/>
<dbReference type="CDD" id="cd06222">
    <property type="entry name" value="RNase_H_like"/>
    <property type="match status" value="1"/>
</dbReference>
<evidence type="ECO:0000313" key="4">
    <source>
        <dbReference type="RefSeq" id="XP_019101780.1"/>
    </source>
</evidence>
<dbReference type="InterPro" id="IPR044730">
    <property type="entry name" value="RNase_H-like_dom_plant"/>
</dbReference>
<dbReference type="InterPro" id="IPR002156">
    <property type="entry name" value="RNaseH_domain"/>
</dbReference>
<organism evidence="3 4">
    <name type="scientific">Camelina sativa</name>
    <name type="common">False flax</name>
    <name type="synonym">Myagrum sativum</name>
    <dbReference type="NCBI Taxonomy" id="90675"/>
    <lineage>
        <taxon>Eukaryota</taxon>
        <taxon>Viridiplantae</taxon>
        <taxon>Streptophyta</taxon>
        <taxon>Embryophyta</taxon>
        <taxon>Tracheophyta</taxon>
        <taxon>Spermatophyta</taxon>
        <taxon>Magnoliopsida</taxon>
        <taxon>eudicotyledons</taxon>
        <taxon>Gunneridae</taxon>
        <taxon>Pentapetalae</taxon>
        <taxon>rosids</taxon>
        <taxon>malvids</taxon>
        <taxon>Brassicales</taxon>
        <taxon>Brassicaceae</taxon>
        <taxon>Camelineae</taxon>
        <taxon>Camelina</taxon>
    </lineage>
</organism>
<sequence>MGPPTQATTLWKVKDLMSPILPNGMWRLFDKFYPILQHEDEILSLILSDSPLPDKLWWLPKRSRKYTTKSGYSLSKILADSVSSDSFSWRKNVWKVVTSPKIKMFLWKTVCNAISVGKLLAIRGVEDVGFCKRCGGDEDVIHVLGSCPFAQRVWALAPITPLPNLGNLDSVKKLLEAVAKSISLPPVGLGTAPLYPWILWYLWKAQNLLLFENRVWSEKEVLLKVTQEAKNWEHALQLQPTKKKELKRQEADLEIHPKACLCFSDAAWKETTKGCGLEAMTLKATINASLAMSVVRLVCNSDCQDLIGLINSGGQANELDGILNDIRLLSLRFLSILFCFVPRTKNAEADALAKASLLSCNVSSLAGD</sequence>
<name>A0ABM1RRZ2_CAMSA</name>
<accession>A0ABM1RRZ2</accession>
<dbReference type="InterPro" id="IPR036397">
    <property type="entry name" value="RNaseH_sf"/>
</dbReference>
<evidence type="ECO:0000259" key="2">
    <source>
        <dbReference type="Pfam" id="PF13966"/>
    </source>
</evidence>
<reference evidence="3" key="1">
    <citation type="journal article" date="2014" name="Nat. Commun.">
        <title>The emerging biofuel crop Camelina sativa retains a highly undifferentiated hexaploid genome structure.</title>
        <authorList>
            <person name="Kagale S."/>
            <person name="Koh C."/>
            <person name="Nixon J."/>
            <person name="Bollina V."/>
            <person name="Clarke W.E."/>
            <person name="Tuteja R."/>
            <person name="Spillane C."/>
            <person name="Robinson S.J."/>
            <person name="Links M.G."/>
            <person name="Clarke C."/>
            <person name="Higgins E.E."/>
            <person name="Huebert T."/>
            <person name="Sharpe A.G."/>
            <person name="Parkin I.A."/>
        </authorList>
    </citation>
    <scope>NUCLEOTIDE SEQUENCE [LARGE SCALE GENOMIC DNA]</scope>
    <source>
        <strain evidence="3">cv. DH55</strain>
    </source>
</reference>
<dbReference type="InterPro" id="IPR026960">
    <property type="entry name" value="RVT-Znf"/>
</dbReference>
<dbReference type="Proteomes" id="UP000694864">
    <property type="component" value="Chromosome 6"/>
</dbReference>
<evidence type="ECO:0000313" key="3">
    <source>
        <dbReference type="Proteomes" id="UP000694864"/>
    </source>
</evidence>
<gene>
    <name evidence="4" type="primary">LOC109133253</name>
</gene>
<dbReference type="RefSeq" id="XP_019101780.1">
    <property type="nucleotide sequence ID" value="XM_019246235.1"/>
</dbReference>
<dbReference type="Pfam" id="PF13966">
    <property type="entry name" value="zf-RVT"/>
    <property type="match status" value="1"/>
</dbReference>
<feature type="domain" description="Reverse transcriptase zinc-binding" evidence="2">
    <location>
        <begin position="66"/>
        <end position="154"/>
    </location>
</feature>
<protein>
    <submittedName>
        <fullName evidence="4">Uncharacterized protein LOC109133253</fullName>
    </submittedName>
</protein>
<evidence type="ECO:0000259" key="1">
    <source>
        <dbReference type="Pfam" id="PF13456"/>
    </source>
</evidence>
<feature type="domain" description="RNase H type-1" evidence="1">
    <location>
        <begin position="260"/>
        <end position="355"/>
    </location>
</feature>
<dbReference type="Gene3D" id="3.30.420.10">
    <property type="entry name" value="Ribonuclease H-like superfamily/Ribonuclease H"/>
    <property type="match status" value="1"/>
</dbReference>
<proteinExistence type="predicted"/>
<reference evidence="4" key="2">
    <citation type="submission" date="2025-08" db="UniProtKB">
        <authorList>
            <consortium name="RefSeq"/>
        </authorList>
    </citation>
    <scope>IDENTIFICATION</scope>
    <source>
        <tissue evidence="4">Leaf</tissue>
    </source>
</reference>
<dbReference type="Pfam" id="PF13456">
    <property type="entry name" value="RVT_3"/>
    <property type="match status" value="1"/>
</dbReference>
<keyword evidence="3" id="KW-1185">Reference proteome</keyword>